<proteinExistence type="predicted"/>
<feature type="chain" id="PRO_5042533615" evidence="2">
    <location>
        <begin position="27"/>
        <end position="124"/>
    </location>
</feature>
<sequence>MKRRKQIKRAALSTVVAGMVTAVALAGGVTASAADATAFPTNTPDITSLLSEFYQWWAPKKITDPNNKNPQDSASNTAQGFAFRGNVTDAGISVLKQNDDIVEAINNKAAQDARNGAKADGTHT</sequence>
<organism evidence="3 4">
    <name type="scientific">Bifidobacterium catenulatum subsp. kashiwanohense</name>
    <dbReference type="NCBI Taxonomy" id="630129"/>
    <lineage>
        <taxon>Bacteria</taxon>
        <taxon>Bacillati</taxon>
        <taxon>Actinomycetota</taxon>
        <taxon>Actinomycetes</taxon>
        <taxon>Bifidobacteriales</taxon>
        <taxon>Bifidobacteriaceae</taxon>
        <taxon>Bifidobacterium</taxon>
    </lineage>
</organism>
<feature type="compositionally biased region" description="Polar residues" evidence="1">
    <location>
        <begin position="64"/>
        <end position="79"/>
    </location>
</feature>
<feature type="region of interest" description="Disordered" evidence="1">
    <location>
        <begin position="61"/>
        <end position="80"/>
    </location>
</feature>
<evidence type="ECO:0000256" key="1">
    <source>
        <dbReference type="SAM" id="MobiDB-lite"/>
    </source>
</evidence>
<comment type="caution">
    <text evidence="3">The sequence shown here is derived from an EMBL/GenBank/DDBJ whole genome shotgun (WGS) entry which is preliminary data.</text>
</comment>
<accession>A0AAJ1P9G5</accession>
<reference evidence="3" key="1">
    <citation type="journal article" date="2023" name="Gut Microbes">
        <title>Characterization of Bifidobacterium kashiwanohense that utilizes both milk- and plant-derived oligosaccharides.</title>
        <authorList>
            <person name="Orihara K."/>
            <person name="Yahagi K."/>
            <person name="Saito Y."/>
            <person name="Watanabe Y."/>
            <person name="Sasai T."/>
            <person name="Hara T."/>
            <person name="Tsukuda N."/>
            <person name="Oki K."/>
            <person name="Fujimoto J."/>
            <person name="Matsuki T."/>
        </authorList>
    </citation>
    <scope>NUCLEOTIDE SEQUENCE</scope>
    <source>
        <strain evidence="3">YIT 13057</strain>
    </source>
</reference>
<evidence type="ECO:0000256" key="2">
    <source>
        <dbReference type="SAM" id="SignalP"/>
    </source>
</evidence>
<protein>
    <submittedName>
        <fullName evidence="3">Uncharacterized protein</fullName>
    </submittedName>
</protein>
<dbReference type="Proteomes" id="UP001157379">
    <property type="component" value="Unassembled WGS sequence"/>
</dbReference>
<keyword evidence="2" id="KW-0732">Signal</keyword>
<dbReference type="AlphaFoldDB" id="A0AAJ1P9G5"/>
<dbReference type="RefSeq" id="WP_051920292.1">
    <property type="nucleotide sequence ID" value="NZ_JAOPLY010000004.1"/>
</dbReference>
<feature type="signal peptide" evidence="2">
    <location>
        <begin position="1"/>
        <end position="26"/>
    </location>
</feature>
<dbReference type="EMBL" id="JAOPMD010000006">
    <property type="protein sequence ID" value="MDH7899212.1"/>
    <property type="molecule type" value="Genomic_DNA"/>
</dbReference>
<gene>
    <name evidence="3" type="ORF">OB936_03135</name>
</gene>
<evidence type="ECO:0000313" key="3">
    <source>
        <dbReference type="EMBL" id="MDH7899212.1"/>
    </source>
</evidence>
<evidence type="ECO:0000313" key="4">
    <source>
        <dbReference type="Proteomes" id="UP001157379"/>
    </source>
</evidence>
<reference evidence="3" key="2">
    <citation type="submission" date="2023-04" db="EMBL/GenBank/DDBJ databases">
        <authorList>
            <person name="Orihara K."/>
        </authorList>
    </citation>
    <scope>NUCLEOTIDE SEQUENCE</scope>
    <source>
        <strain evidence="3">YIT 13057</strain>
    </source>
</reference>
<name>A0AAJ1P9G5_9BIFI</name>